<sequence length="145" mass="16197">MWVGERANGFAERGDPGILGLVEMTIGPCRHAPRLQPERVTVNIFCQLMSLRCMTRICMRSVQRLKDRGGSCSSSKAMFGGFKPSKAKSGSESSINSSKQEQVRWVSNSTETAKETEAAEEIRRLREAEKAEKVMHLICWGPHLI</sequence>
<keyword evidence="3" id="KW-1185">Reference proteome</keyword>
<dbReference type="Proteomes" id="UP000233551">
    <property type="component" value="Unassembled WGS sequence"/>
</dbReference>
<gene>
    <name evidence="2" type="ORF">CRG98_044561</name>
</gene>
<evidence type="ECO:0000313" key="3">
    <source>
        <dbReference type="Proteomes" id="UP000233551"/>
    </source>
</evidence>
<dbReference type="InterPro" id="IPR022251">
    <property type="entry name" value="DUF3774_wound-induced"/>
</dbReference>
<feature type="compositionally biased region" description="Low complexity" evidence="1">
    <location>
        <begin position="83"/>
        <end position="99"/>
    </location>
</feature>
<proteinExistence type="predicted"/>
<protein>
    <submittedName>
        <fullName evidence="2">Uncharacterized protein</fullName>
    </submittedName>
</protein>
<organism evidence="2 3">
    <name type="scientific">Punica granatum</name>
    <name type="common">Pomegranate</name>
    <dbReference type="NCBI Taxonomy" id="22663"/>
    <lineage>
        <taxon>Eukaryota</taxon>
        <taxon>Viridiplantae</taxon>
        <taxon>Streptophyta</taxon>
        <taxon>Embryophyta</taxon>
        <taxon>Tracheophyta</taxon>
        <taxon>Spermatophyta</taxon>
        <taxon>Magnoliopsida</taxon>
        <taxon>eudicotyledons</taxon>
        <taxon>Gunneridae</taxon>
        <taxon>Pentapetalae</taxon>
        <taxon>rosids</taxon>
        <taxon>malvids</taxon>
        <taxon>Myrtales</taxon>
        <taxon>Lythraceae</taxon>
        <taxon>Punica</taxon>
    </lineage>
</organism>
<accession>A0A2I0HUU6</accession>
<dbReference type="Pfam" id="PF12609">
    <property type="entry name" value="DUF3774"/>
    <property type="match status" value="1"/>
</dbReference>
<dbReference type="AlphaFoldDB" id="A0A2I0HUU6"/>
<reference evidence="2 3" key="1">
    <citation type="submission" date="2017-11" db="EMBL/GenBank/DDBJ databases">
        <title>De-novo sequencing of pomegranate (Punica granatum L.) genome.</title>
        <authorList>
            <person name="Akparov Z."/>
            <person name="Amiraslanov A."/>
            <person name="Hajiyeva S."/>
            <person name="Abbasov M."/>
            <person name="Kaur K."/>
            <person name="Hamwieh A."/>
            <person name="Solovyev V."/>
            <person name="Salamov A."/>
            <person name="Braich B."/>
            <person name="Kosarev P."/>
            <person name="Mahmoud A."/>
            <person name="Hajiyev E."/>
            <person name="Babayeva S."/>
            <person name="Izzatullayeva V."/>
            <person name="Mammadov A."/>
            <person name="Mammadov A."/>
            <person name="Sharifova S."/>
            <person name="Ojaghi J."/>
            <person name="Eynullazada K."/>
            <person name="Bayramov B."/>
            <person name="Abdulazimova A."/>
            <person name="Shahmuradov I."/>
        </authorList>
    </citation>
    <scope>NUCLEOTIDE SEQUENCE [LARGE SCALE GENOMIC DNA]</scope>
    <source>
        <strain evidence="3">cv. AG2017</strain>
        <tissue evidence="2">Leaf</tissue>
    </source>
</reference>
<name>A0A2I0HUU6_PUNGR</name>
<evidence type="ECO:0000313" key="2">
    <source>
        <dbReference type="EMBL" id="PKI35046.1"/>
    </source>
</evidence>
<feature type="region of interest" description="Disordered" evidence="1">
    <location>
        <begin position="67"/>
        <end position="117"/>
    </location>
</feature>
<evidence type="ECO:0000256" key="1">
    <source>
        <dbReference type="SAM" id="MobiDB-lite"/>
    </source>
</evidence>
<comment type="caution">
    <text evidence="2">The sequence shown here is derived from an EMBL/GenBank/DDBJ whole genome shotgun (WGS) entry which is preliminary data.</text>
</comment>
<dbReference type="EMBL" id="PGOL01005493">
    <property type="protein sequence ID" value="PKI35046.1"/>
    <property type="molecule type" value="Genomic_DNA"/>
</dbReference>